<dbReference type="Proteomes" id="UP000008312">
    <property type="component" value="Unassembled WGS sequence"/>
</dbReference>
<dbReference type="AlphaFoldDB" id="D8M1S4"/>
<keyword evidence="2" id="KW-1185">Reference proteome</keyword>
<evidence type="ECO:0000313" key="1">
    <source>
        <dbReference type="EMBL" id="CBK22013.2"/>
    </source>
</evidence>
<proteinExistence type="predicted"/>
<gene>
    <name evidence="1" type="ORF">GSBLH_T00002089001</name>
</gene>
<name>D8M1S4_BLAHO</name>
<evidence type="ECO:0000313" key="2">
    <source>
        <dbReference type="Proteomes" id="UP000008312"/>
    </source>
</evidence>
<dbReference type="InParanoid" id="D8M1S4"/>
<accession>D8M1S4</accession>
<reference evidence="1" key="1">
    <citation type="submission" date="2010-02" db="EMBL/GenBank/DDBJ databases">
        <title>Sequencing and annotation of the Blastocystis hominis genome.</title>
        <authorList>
            <person name="Wincker P."/>
        </authorList>
    </citation>
    <scope>NUCLEOTIDE SEQUENCE</scope>
    <source>
        <strain evidence="1">Singapore isolate B</strain>
    </source>
</reference>
<protein>
    <submittedName>
        <fullName evidence="1">Uncharacterized protein</fullName>
    </submittedName>
</protein>
<dbReference type="EMBL" id="FN668646">
    <property type="protein sequence ID" value="CBK22013.2"/>
    <property type="molecule type" value="Genomic_DNA"/>
</dbReference>
<organism evidence="1">
    <name type="scientific">Blastocystis hominis</name>
    <dbReference type="NCBI Taxonomy" id="12968"/>
    <lineage>
        <taxon>Eukaryota</taxon>
        <taxon>Sar</taxon>
        <taxon>Stramenopiles</taxon>
        <taxon>Bigyra</taxon>
        <taxon>Opalozoa</taxon>
        <taxon>Opalinata</taxon>
        <taxon>Blastocystidae</taxon>
        <taxon>Blastocystis</taxon>
    </lineage>
</organism>
<dbReference type="GeneID" id="24919296"/>
<dbReference type="RefSeq" id="XP_012896061.1">
    <property type="nucleotide sequence ID" value="XM_013040607.1"/>
</dbReference>
<sequence>MEIKEKNVELVNLSVVSPAGDNAELYAYPPEDLEAPSAGKTDCLFDWQFENDGAKSINRFGGIEHLMKTLGTDPKKVGCVSVA</sequence>